<accession>A0A5J6CUD3</accession>
<protein>
    <submittedName>
        <fullName evidence="1">Uncharacterized protein</fullName>
    </submittedName>
</protein>
<evidence type="ECO:0000313" key="1">
    <source>
        <dbReference type="EMBL" id="QEQ50427.1"/>
    </source>
</evidence>
<proteinExistence type="predicted"/>
<dbReference type="Proteomes" id="UP000325156">
    <property type="component" value="Segment"/>
</dbReference>
<evidence type="ECO:0000313" key="2">
    <source>
        <dbReference type="Proteomes" id="UP000325156"/>
    </source>
</evidence>
<sequence>MSKFKVGDIVQRVEPVSAGVRKETGMTQYYQYTVGWVGPGGIIGLEGITKGGKGQIKGTGYFTFGEDKFALVTRPKGPLAVWDLEYAKQLRYEAEVAVCRYNKYLQQQPQMQPIVIK</sequence>
<reference evidence="1 2" key="1">
    <citation type="submission" date="2019-07" db="EMBL/GenBank/DDBJ databases">
        <authorList>
            <person name="Gao M."/>
            <person name="Bai C."/>
            <person name="Tong Y."/>
        </authorList>
    </citation>
    <scope>NUCLEOTIDE SEQUENCE [LARGE SCALE GENOMIC DNA]</scope>
</reference>
<name>A0A5J6CUD3_9CAUD</name>
<dbReference type="EMBL" id="MN176573">
    <property type="protein sequence ID" value="QEQ50427.1"/>
    <property type="molecule type" value="Genomic_DNA"/>
</dbReference>
<organism evidence="1 2">
    <name type="scientific">Klebsiella phage vB_KpnP_IME337</name>
    <dbReference type="NCBI Taxonomy" id="2601650"/>
    <lineage>
        <taxon>Viruses</taxon>
        <taxon>Duplodnaviria</taxon>
        <taxon>Heunggongvirae</taxon>
        <taxon>Uroviricota</taxon>
        <taxon>Caudoviricetes</taxon>
        <taxon>Autographivirales</taxon>
        <taxon>Autoscriptoviridae</taxon>
        <taxon>Slopekvirinae</taxon>
        <taxon>Drulisvirus</taxon>
        <taxon>Drulisvirus IME337</taxon>
    </lineage>
</organism>
<keyword evidence="2" id="KW-1185">Reference proteome</keyword>